<keyword evidence="3 6" id="KW-0812">Transmembrane</keyword>
<evidence type="ECO:0000259" key="7">
    <source>
        <dbReference type="Pfam" id="PF12698"/>
    </source>
</evidence>
<keyword evidence="9" id="KW-1185">Reference proteome</keyword>
<feature type="transmembrane region" description="Helical" evidence="6">
    <location>
        <begin position="47"/>
        <end position="65"/>
    </location>
</feature>
<organism evidence="8 9">
    <name type="scientific">Variimorphobacter saccharofermentans</name>
    <dbReference type="NCBI Taxonomy" id="2755051"/>
    <lineage>
        <taxon>Bacteria</taxon>
        <taxon>Bacillati</taxon>
        <taxon>Bacillota</taxon>
        <taxon>Clostridia</taxon>
        <taxon>Lachnospirales</taxon>
        <taxon>Lachnospiraceae</taxon>
        <taxon>Variimorphobacter</taxon>
    </lineage>
</organism>
<evidence type="ECO:0000256" key="3">
    <source>
        <dbReference type="ARBA" id="ARBA00022692"/>
    </source>
</evidence>
<evidence type="ECO:0000256" key="1">
    <source>
        <dbReference type="ARBA" id="ARBA00004651"/>
    </source>
</evidence>
<dbReference type="InterPro" id="IPR051449">
    <property type="entry name" value="ABC-2_transporter_component"/>
</dbReference>
<evidence type="ECO:0000313" key="8">
    <source>
        <dbReference type="EMBL" id="MBB2181974.1"/>
    </source>
</evidence>
<feature type="transmembrane region" description="Helical" evidence="6">
    <location>
        <begin position="209"/>
        <end position="228"/>
    </location>
</feature>
<accession>A0A839JXF5</accession>
<evidence type="ECO:0000256" key="5">
    <source>
        <dbReference type="ARBA" id="ARBA00023136"/>
    </source>
</evidence>
<sequence length="287" mass="32061">MLAIYKKELRSYYTSVIGYVFIALFLAIIGVYFFVQNLIYQVGNFETTISSITFLFALLVPLLTMRLMAEENRQKTDQLLYTSPLTATSIVSGKFLSVFTVFLTVIGVICFYPLILSQYGKVPMESAYASIFGFALLGAAYLSMGLYISSLTESQVVAAVVTYIVFIFTALMEGIAGVLPTDKKAAFVTFTVILIIICLIIYRMMHNLTIALGIGLLGEAGLTAIYILKPTLFDGLIIKVLEWLSIASRFSPFYYGILDISSIVYYLSITILFLFLTVQVIKKKRWS</sequence>
<dbReference type="PANTHER" id="PTHR30294">
    <property type="entry name" value="MEMBRANE COMPONENT OF ABC TRANSPORTER YHHJ-RELATED"/>
    <property type="match status" value="1"/>
</dbReference>
<name>A0A839JXF5_9FIRM</name>
<reference evidence="8 9" key="1">
    <citation type="submission" date="2020-07" db="EMBL/GenBank/DDBJ databases">
        <title>Characterization and genome sequencing of isolate MD1, a novel member within the family Lachnospiraceae.</title>
        <authorList>
            <person name="Rettenmaier R."/>
            <person name="Di Bello L."/>
            <person name="Zinser C."/>
            <person name="Scheitz K."/>
            <person name="Liebl W."/>
            <person name="Zverlov V."/>
        </authorList>
    </citation>
    <scope>NUCLEOTIDE SEQUENCE [LARGE SCALE GENOMIC DNA]</scope>
    <source>
        <strain evidence="8 9">MD1</strain>
    </source>
</reference>
<feature type="transmembrane region" description="Helical" evidence="6">
    <location>
        <begin position="127"/>
        <end position="149"/>
    </location>
</feature>
<keyword evidence="5 6" id="KW-0472">Membrane</keyword>
<gene>
    <name evidence="8" type="ORF">H0486_03680</name>
</gene>
<dbReference type="Proteomes" id="UP000574276">
    <property type="component" value="Unassembled WGS sequence"/>
</dbReference>
<dbReference type="GO" id="GO:0005886">
    <property type="term" value="C:plasma membrane"/>
    <property type="evidence" value="ECO:0007669"/>
    <property type="project" value="UniProtKB-SubCell"/>
</dbReference>
<evidence type="ECO:0000256" key="2">
    <source>
        <dbReference type="ARBA" id="ARBA00022475"/>
    </source>
</evidence>
<feature type="transmembrane region" description="Helical" evidence="6">
    <location>
        <begin position="95"/>
        <end position="115"/>
    </location>
</feature>
<keyword evidence="2" id="KW-1003">Cell membrane</keyword>
<evidence type="ECO:0000313" key="9">
    <source>
        <dbReference type="Proteomes" id="UP000574276"/>
    </source>
</evidence>
<feature type="transmembrane region" description="Helical" evidence="6">
    <location>
        <begin position="156"/>
        <end position="179"/>
    </location>
</feature>
<protein>
    <submittedName>
        <fullName evidence="8">ABC transporter permease</fullName>
    </submittedName>
</protein>
<evidence type="ECO:0000256" key="6">
    <source>
        <dbReference type="SAM" id="Phobius"/>
    </source>
</evidence>
<comment type="caution">
    <text evidence="8">The sequence shown here is derived from an EMBL/GenBank/DDBJ whole genome shotgun (WGS) entry which is preliminary data.</text>
</comment>
<feature type="domain" description="ABC-2 type transporter transmembrane" evidence="7">
    <location>
        <begin position="43"/>
        <end position="217"/>
    </location>
</feature>
<dbReference type="AlphaFoldDB" id="A0A839JXF5"/>
<proteinExistence type="predicted"/>
<evidence type="ECO:0000256" key="4">
    <source>
        <dbReference type="ARBA" id="ARBA00022989"/>
    </source>
</evidence>
<dbReference type="PANTHER" id="PTHR30294:SF29">
    <property type="entry name" value="MULTIDRUG ABC TRANSPORTER PERMEASE YBHS-RELATED"/>
    <property type="match status" value="1"/>
</dbReference>
<dbReference type="EMBL" id="JACEGA010000001">
    <property type="protein sequence ID" value="MBB2181974.1"/>
    <property type="molecule type" value="Genomic_DNA"/>
</dbReference>
<dbReference type="Pfam" id="PF12698">
    <property type="entry name" value="ABC2_membrane_3"/>
    <property type="match status" value="1"/>
</dbReference>
<feature type="transmembrane region" description="Helical" evidence="6">
    <location>
        <begin position="12"/>
        <end position="35"/>
    </location>
</feature>
<keyword evidence="4 6" id="KW-1133">Transmembrane helix</keyword>
<dbReference type="GO" id="GO:0140359">
    <property type="term" value="F:ABC-type transporter activity"/>
    <property type="evidence" value="ECO:0007669"/>
    <property type="project" value="InterPro"/>
</dbReference>
<comment type="subcellular location">
    <subcellularLocation>
        <location evidence="1">Cell membrane</location>
        <topology evidence="1">Multi-pass membrane protein</topology>
    </subcellularLocation>
</comment>
<feature type="transmembrane region" description="Helical" evidence="6">
    <location>
        <begin position="185"/>
        <end position="202"/>
    </location>
</feature>
<dbReference type="InterPro" id="IPR013525">
    <property type="entry name" value="ABC2_TM"/>
</dbReference>
<dbReference type="RefSeq" id="WP_228351710.1">
    <property type="nucleotide sequence ID" value="NZ_JACEGA010000001.1"/>
</dbReference>
<feature type="transmembrane region" description="Helical" evidence="6">
    <location>
        <begin position="253"/>
        <end position="278"/>
    </location>
</feature>